<name>A0A6J4R5Z2_9ACTN</name>
<dbReference type="Pfam" id="PF19842">
    <property type="entry name" value="YqeC"/>
    <property type="match status" value="1"/>
</dbReference>
<proteinExistence type="predicted"/>
<evidence type="ECO:0008006" key="2">
    <source>
        <dbReference type="Google" id="ProtNLM"/>
    </source>
</evidence>
<dbReference type="AlphaFoldDB" id="A0A6J4R5Z2"/>
<evidence type="ECO:0000313" key="1">
    <source>
        <dbReference type="EMBL" id="CAA9465173.1"/>
    </source>
</evidence>
<dbReference type="EMBL" id="CADCVH010000094">
    <property type="protein sequence ID" value="CAA9465173.1"/>
    <property type="molecule type" value="Genomic_DNA"/>
</dbReference>
<reference evidence="1" key="1">
    <citation type="submission" date="2020-02" db="EMBL/GenBank/DDBJ databases">
        <authorList>
            <person name="Meier V. D."/>
        </authorList>
    </citation>
    <scope>NUCLEOTIDE SEQUENCE</scope>
    <source>
        <strain evidence="1">AVDCRST_MAG02</strain>
    </source>
</reference>
<gene>
    <name evidence="1" type="ORF">AVDCRST_MAG02-3531</name>
</gene>
<sequence length="249" mass="25161">MKLHAALGISAGDVVAFAGAGGKSGAILHVAGELAEAGMTVLTVPTTKMSLGEAQRVGSLVTSEDADELRAKVEAAFSEGNARVAAGSAMISKGRVGGVAPGIVSDLAPLADVLLVEADGSRQRPLKGTAGHEPALPEASTLVVAVGNVDALGSTVDEEHVHRPALFSELTGVGAGQSITARAFARALVQGSLANVPAAARAAALITGVEPGRTMSDASVISRELWRFGTKRVVLTSIPKNPPARVWIP</sequence>
<protein>
    <recommendedName>
        <fullName evidence="2">Selenium-dependent hydroxylase accessory protein YqeC</fullName>
    </recommendedName>
</protein>
<dbReference type="NCBIfam" id="TIGR03172">
    <property type="entry name" value="selenium cofactor biosynthesis protein YqeC"/>
    <property type="match status" value="1"/>
</dbReference>
<organism evidence="1">
    <name type="scientific">uncultured Rubrobacteraceae bacterium</name>
    <dbReference type="NCBI Taxonomy" id="349277"/>
    <lineage>
        <taxon>Bacteria</taxon>
        <taxon>Bacillati</taxon>
        <taxon>Actinomycetota</taxon>
        <taxon>Rubrobacteria</taxon>
        <taxon>Rubrobacterales</taxon>
        <taxon>Rubrobacteraceae</taxon>
        <taxon>environmental samples</taxon>
    </lineage>
</organism>
<accession>A0A6J4R5Z2</accession>
<dbReference type="InterPro" id="IPR017587">
    <property type="entry name" value="YqeC"/>
</dbReference>